<organism evidence="1 2">
    <name type="scientific">Syphacia muris</name>
    <dbReference type="NCBI Taxonomy" id="451379"/>
    <lineage>
        <taxon>Eukaryota</taxon>
        <taxon>Metazoa</taxon>
        <taxon>Ecdysozoa</taxon>
        <taxon>Nematoda</taxon>
        <taxon>Chromadorea</taxon>
        <taxon>Rhabditida</taxon>
        <taxon>Spirurina</taxon>
        <taxon>Oxyuridomorpha</taxon>
        <taxon>Oxyuroidea</taxon>
        <taxon>Oxyuridae</taxon>
        <taxon>Syphacia</taxon>
    </lineage>
</organism>
<reference evidence="2" key="1">
    <citation type="submission" date="2017-02" db="UniProtKB">
        <authorList>
            <consortium name="WormBaseParasite"/>
        </authorList>
    </citation>
    <scope>IDENTIFICATION</scope>
</reference>
<protein>
    <submittedName>
        <fullName evidence="2">Autotransporter domain-containing protein</fullName>
    </submittedName>
</protein>
<keyword evidence="1" id="KW-1185">Reference proteome</keyword>
<dbReference type="Proteomes" id="UP000046393">
    <property type="component" value="Unplaced"/>
</dbReference>
<dbReference type="WBParaSite" id="SMUV_0000190501-mRNA-1">
    <property type="protein sequence ID" value="SMUV_0000190501-mRNA-1"/>
    <property type="gene ID" value="SMUV_0000190501"/>
</dbReference>
<accession>A0A0N5ACM7</accession>
<sequence length="509" mass="55668">ESETNQQVSNTQFATDINQLRTDLAKEAQTRESEDDKLDLKIRQNIINIGTNLGSINALDARVLRLEQGGGGGGGTLTPEQLANIAQLNKENVFTKENTFNMGVQIPTAPKDDDSATNKAYVTNQLNAQLQLVNEILKDYVKTSEVKEVDYYSQLPNNATAGEVYKVVIGDLNYKAGYYLYTGAGWQFVGGSMQEIESAGFAMLRQANTFTKVNVFQEDVLLEGGNPKTQDSAVNKRYLESQLNNHTQGADLKYAQKAQPNNFTALNTFAVTPQINGTITNNNDATSKQYVDNAIVNAINGQVPIDLSAYAQVKQLNNWTAQQNFLSEVLLQNGQPTSLESAVNRGWVETYVTNELANNVPNIDTSDLAKLSQDNTFTGVNHFTLTNTNTFDLMSNNGKTLLSANNVNMQVDMPLLAKNPKTEAEKDQIADNEFVTKAQVAFLAGSGGGGNSNIVSTEVANGDYPVGTLWIKTSFTQDNTNPNIFTDIPAIYISLGNSQWWDLHGEALL</sequence>
<proteinExistence type="predicted"/>
<evidence type="ECO:0000313" key="1">
    <source>
        <dbReference type="Proteomes" id="UP000046393"/>
    </source>
</evidence>
<dbReference type="AlphaFoldDB" id="A0A0N5ACM7"/>
<evidence type="ECO:0000313" key="2">
    <source>
        <dbReference type="WBParaSite" id="SMUV_0000190501-mRNA-1"/>
    </source>
</evidence>
<name>A0A0N5ACM7_9BILA</name>